<accession>X1PW89</accession>
<sequence>PIRIKKFAIFHKEFDPDEAELTRTRKLRREYMYGKYADMAEGLYSGEEVVHVSAEFAYADGSKATVAADVKVRNVPEE</sequence>
<proteinExistence type="predicted"/>
<gene>
    <name evidence="1" type="ORF">S06H3_39253</name>
</gene>
<dbReference type="EMBL" id="BARV01023995">
    <property type="protein sequence ID" value="GAI43120.1"/>
    <property type="molecule type" value="Genomic_DNA"/>
</dbReference>
<protein>
    <submittedName>
        <fullName evidence="1">Uncharacterized protein</fullName>
    </submittedName>
</protein>
<dbReference type="AlphaFoldDB" id="X1PW89"/>
<organism evidence="1">
    <name type="scientific">marine sediment metagenome</name>
    <dbReference type="NCBI Taxonomy" id="412755"/>
    <lineage>
        <taxon>unclassified sequences</taxon>
        <taxon>metagenomes</taxon>
        <taxon>ecological metagenomes</taxon>
    </lineage>
</organism>
<comment type="caution">
    <text evidence="1">The sequence shown here is derived from an EMBL/GenBank/DDBJ whole genome shotgun (WGS) entry which is preliminary data.</text>
</comment>
<feature type="non-terminal residue" evidence="1">
    <location>
        <position position="1"/>
    </location>
</feature>
<name>X1PW89_9ZZZZ</name>
<evidence type="ECO:0000313" key="1">
    <source>
        <dbReference type="EMBL" id="GAI43120.1"/>
    </source>
</evidence>
<reference evidence="1" key="1">
    <citation type="journal article" date="2014" name="Front. Microbiol.">
        <title>High frequency of phylogenetically diverse reductive dehalogenase-homologous genes in deep subseafloor sedimentary metagenomes.</title>
        <authorList>
            <person name="Kawai M."/>
            <person name="Futagami T."/>
            <person name="Toyoda A."/>
            <person name="Takaki Y."/>
            <person name="Nishi S."/>
            <person name="Hori S."/>
            <person name="Arai W."/>
            <person name="Tsubouchi T."/>
            <person name="Morono Y."/>
            <person name="Uchiyama I."/>
            <person name="Ito T."/>
            <person name="Fujiyama A."/>
            <person name="Inagaki F."/>
            <person name="Takami H."/>
        </authorList>
    </citation>
    <scope>NUCLEOTIDE SEQUENCE</scope>
    <source>
        <strain evidence="1">Expedition CK06-06</strain>
    </source>
</reference>